<evidence type="ECO:0000313" key="2">
    <source>
        <dbReference type="EMBL" id="MDQ0904533.1"/>
    </source>
</evidence>
<feature type="compositionally biased region" description="Polar residues" evidence="1">
    <location>
        <begin position="207"/>
        <end position="236"/>
    </location>
</feature>
<evidence type="ECO:0000313" key="3">
    <source>
        <dbReference type="Proteomes" id="UP001234216"/>
    </source>
</evidence>
<accession>A0AAW8F4X6</accession>
<sequence>MGTHANAPLSIEGRRRLVERCTSRPIAHVAAEMGISRACASKWVNRYRRHGELGLHDRSSTPHRQPTATPGEVVERIEQMRRNHKGSAGRIAFELSQTTHAVSRRTITRHLAHLGLSRRRFIDPDGHTTRKPRTITARRPGHMVHIDLKKVGRIPDGGGWRAHGRNSDHSRAVSRNKKMTGRGGYVYLHSAIDGHTRLAYTEPYSAHGTNGSDRTRPGTTGKWNGTTGSWPKSSCTRVPGPPKHSAPRRWRFGTSTTTTTDPAPPSADNHPQQHSGRPSPTSCPHTARGSDQAGWMDA</sequence>
<feature type="region of interest" description="Disordered" evidence="1">
    <location>
        <begin position="203"/>
        <end position="298"/>
    </location>
</feature>
<dbReference type="AlphaFoldDB" id="A0AAW8F4X6"/>
<dbReference type="Proteomes" id="UP001234216">
    <property type="component" value="Unassembled WGS sequence"/>
</dbReference>
<name>A0AAW8F4X6_9ACTN</name>
<dbReference type="EMBL" id="JAUSZV010000003">
    <property type="protein sequence ID" value="MDQ0904533.1"/>
    <property type="molecule type" value="Genomic_DNA"/>
</dbReference>
<dbReference type="SUPFAM" id="SSF46689">
    <property type="entry name" value="Homeodomain-like"/>
    <property type="match status" value="1"/>
</dbReference>
<proteinExistence type="predicted"/>
<feature type="compositionally biased region" description="Polar residues" evidence="1">
    <location>
        <begin position="269"/>
        <end position="284"/>
    </location>
</feature>
<evidence type="ECO:0000256" key="1">
    <source>
        <dbReference type="SAM" id="MobiDB-lite"/>
    </source>
</evidence>
<dbReference type="InterPro" id="IPR009057">
    <property type="entry name" value="Homeodomain-like_sf"/>
</dbReference>
<comment type="caution">
    <text evidence="2">The sequence shown here is derived from an EMBL/GenBank/DDBJ whole genome shotgun (WGS) entry which is preliminary data.</text>
</comment>
<gene>
    <name evidence="2" type="ORF">QFZ22_000518</name>
</gene>
<feature type="region of interest" description="Disordered" evidence="1">
    <location>
        <begin position="155"/>
        <end position="175"/>
    </location>
</feature>
<organism evidence="2 3">
    <name type="scientific">Streptomyces canus</name>
    <dbReference type="NCBI Taxonomy" id="58343"/>
    <lineage>
        <taxon>Bacteria</taxon>
        <taxon>Bacillati</taxon>
        <taxon>Actinomycetota</taxon>
        <taxon>Actinomycetes</taxon>
        <taxon>Kitasatosporales</taxon>
        <taxon>Streptomycetaceae</taxon>
        <taxon>Streptomyces</taxon>
        <taxon>Streptomyces aurantiacus group</taxon>
    </lineage>
</organism>
<dbReference type="Pfam" id="PF13565">
    <property type="entry name" value="HTH_32"/>
    <property type="match status" value="1"/>
</dbReference>
<reference evidence="2" key="1">
    <citation type="submission" date="2023-07" db="EMBL/GenBank/DDBJ databases">
        <title>Comparative genomics of wheat-associated soil bacteria to identify genetic determinants of phenazine resistance.</title>
        <authorList>
            <person name="Mouncey N."/>
        </authorList>
    </citation>
    <scope>NUCLEOTIDE SEQUENCE</scope>
    <source>
        <strain evidence="2">V4I22</strain>
    </source>
</reference>
<protein>
    <submittedName>
        <fullName evidence="2">Transposase</fullName>
    </submittedName>
</protein>